<dbReference type="Gene3D" id="1.20.58.120">
    <property type="entry name" value="BAG domain"/>
    <property type="match status" value="1"/>
</dbReference>
<dbReference type="InterPro" id="IPR036533">
    <property type="entry name" value="BAG_dom_sf"/>
</dbReference>
<evidence type="ECO:0000313" key="3">
    <source>
        <dbReference type="EMBL" id="CAE8609532.1"/>
    </source>
</evidence>
<evidence type="ECO:0000259" key="2">
    <source>
        <dbReference type="Pfam" id="PF02179"/>
    </source>
</evidence>
<dbReference type="SUPFAM" id="SSF63491">
    <property type="entry name" value="BAG domain"/>
    <property type="match status" value="1"/>
</dbReference>
<protein>
    <recommendedName>
        <fullName evidence="2">BAG domain-containing protein</fullName>
    </recommendedName>
</protein>
<evidence type="ECO:0000256" key="1">
    <source>
        <dbReference type="SAM" id="MobiDB-lite"/>
    </source>
</evidence>
<dbReference type="GO" id="GO:0051087">
    <property type="term" value="F:protein-folding chaperone binding"/>
    <property type="evidence" value="ECO:0007669"/>
    <property type="project" value="InterPro"/>
</dbReference>
<dbReference type="Proteomes" id="UP000654075">
    <property type="component" value="Unassembled WGS sequence"/>
</dbReference>
<evidence type="ECO:0000313" key="4">
    <source>
        <dbReference type="Proteomes" id="UP000654075"/>
    </source>
</evidence>
<reference evidence="3" key="1">
    <citation type="submission" date="2021-02" db="EMBL/GenBank/DDBJ databases">
        <authorList>
            <person name="Dougan E. K."/>
            <person name="Rhodes N."/>
            <person name="Thang M."/>
            <person name="Chan C."/>
        </authorList>
    </citation>
    <scope>NUCLEOTIDE SEQUENCE</scope>
</reference>
<dbReference type="AlphaFoldDB" id="A0A813F5K4"/>
<proteinExistence type="predicted"/>
<dbReference type="Pfam" id="PF02179">
    <property type="entry name" value="BAG"/>
    <property type="match status" value="1"/>
</dbReference>
<comment type="caution">
    <text evidence="3">The sequence shown here is derived from an EMBL/GenBank/DDBJ whole genome shotgun (WGS) entry which is preliminary data.</text>
</comment>
<accession>A0A813F5K4</accession>
<feature type="region of interest" description="Disordered" evidence="1">
    <location>
        <begin position="150"/>
        <end position="172"/>
    </location>
</feature>
<keyword evidence="4" id="KW-1185">Reference proteome</keyword>
<sequence>MADGQEGANDPPLDCEELKDDGELALALLATEHPDMKRFGKVVFDNVKATNDLLNVCTPWLELKADDFPEAALETSHLVQVTAGALLKELEKLDSMDLDEMKPAWGDKATVRMARKTAIGFSQKVMDRLDRMQAVLAAPAARLKREQVEAASKKAAEKATTETATSKESELC</sequence>
<name>A0A813F5K4_POLGL</name>
<dbReference type="OrthoDB" id="427967at2759"/>
<dbReference type="InterPro" id="IPR003103">
    <property type="entry name" value="BAG_domain"/>
</dbReference>
<feature type="domain" description="BAG" evidence="2">
    <location>
        <begin position="82"/>
        <end position="131"/>
    </location>
</feature>
<organism evidence="3 4">
    <name type="scientific">Polarella glacialis</name>
    <name type="common">Dinoflagellate</name>
    <dbReference type="NCBI Taxonomy" id="89957"/>
    <lineage>
        <taxon>Eukaryota</taxon>
        <taxon>Sar</taxon>
        <taxon>Alveolata</taxon>
        <taxon>Dinophyceae</taxon>
        <taxon>Suessiales</taxon>
        <taxon>Suessiaceae</taxon>
        <taxon>Polarella</taxon>
    </lineage>
</organism>
<gene>
    <name evidence="3" type="ORF">PGLA1383_LOCUS27359</name>
</gene>
<dbReference type="EMBL" id="CAJNNV010024342">
    <property type="protein sequence ID" value="CAE8609532.1"/>
    <property type="molecule type" value="Genomic_DNA"/>
</dbReference>